<comment type="caution">
    <text evidence="3">The sequence shown here is derived from an EMBL/GenBank/DDBJ whole genome shotgun (WGS) entry which is preliminary data.</text>
</comment>
<name>A0A2N0VI02_9BACT</name>
<dbReference type="NCBIfam" id="TIGR02226">
    <property type="entry name" value="two_anch"/>
    <property type="match status" value="1"/>
</dbReference>
<dbReference type="EMBL" id="PISP01000002">
    <property type="protein sequence ID" value="PKD43823.1"/>
    <property type="molecule type" value="Genomic_DNA"/>
</dbReference>
<dbReference type="SUPFAM" id="SSF52317">
    <property type="entry name" value="Class I glutamine amidotransferase-like"/>
    <property type="match status" value="1"/>
</dbReference>
<feature type="transmembrane region" description="Helical" evidence="1">
    <location>
        <begin position="56"/>
        <end position="74"/>
    </location>
</feature>
<dbReference type="InterPro" id="IPR024163">
    <property type="entry name" value="Aerotolerance_reg_N"/>
</dbReference>
<proteinExistence type="predicted"/>
<dbReference type="SMART" id="SM00327">
    <property type="entry name" value="VWA"/>
    <property type="match status" value="1"/>
</dbReference>
<dbReference type="Proteomes" id="UP000233398">
    <property type="component" value="Unassembled WGS sequence"/>
</dbReference>
<keyword evidence="1" id="KW-1133">Transmembrane helix</keyword>
<sequence length="698" mass="77839">MSFLNPLFLIALVAAAIPLLIYLLNVRKPKKVLFSTLAFFDSLKQSALKRLKLKRLLLLAVRILAVLMLVLAAARPQLPGGFGTAGDEAPKAIAILLDNSPSMEQIDQNGPYFDQAKQVAEELISMSDSDDQILLNVTNGEILSLPFQSASAVLTRLPDLSNENKGNFIQDRLRDAIQRLEQAPEPNKWIYIITDGQESQLQPIAETEFENFEDMRIQFITLGNAEPSNTGIENVELESSSTELSLRSQVRNYGTDEAQNQFLSFIVDGELVSQQAIQISPGESQEFIFPLTETNSSNISAELLIEGDELTFDNRFFAAIELPEQRDIAVISDQRNRSGFDSYLVPVLEVMAENEDRFSVSFFNFSELETEELNNYDAIILDGLRSVPDYLSQTVLDVVQRGGGALLMPAADGDINSYNRLLGFGSAGMYTEVEGSYGSFEVIDRMAEPEEGHPIIDTIFEIDEGEQVRLNVPEIFYSYRIELGSGRDVFPVLSTRAGSPLLVENRVGNGKIIFSAIGSDPGWSNFPVKPFFAPLFFRTVEYLTRGEGAKLNSFSLGSSFETVVTQSIDRAEIEKEGETVVPDVRQRFEGTQISYLGREWSPGFGTVELNDQELLFSMNQNAMESVLNSLNSAEVEARMKPVFENVQAVHANEDMESFLTELKSASFGKEIWFWFIITAIILLITESVISRFYKIEAI</sequence>
<dbReference type="Pfam" id="PF07705">
    <property type="entry name" value="CARDB"/>
    <property type="match status" value="1"/>
</dbReference>
<dbReference type="PANTHER" id="PTHR37464">
    <property type="entry name" value="BLL2463 PROTEIN"/>
    <property type="match status" value="1"/>
</dbReference>
<evidence type="ECO:0000313" key="4">
    <source>
        <dbReference type="Proteomes" id="UP000233398"/>
    </source>
</evidence>
<keyword evidence="4" id="KW-1185">Reference proteome</keyword>
<dbReference type="Pfam" id="PF13519">
    <property type="entry name" value="VWA_2"/>
    <property type="match status" value="1"/>
</dbReference>
<evidence type="ECO:0000313" key="3">
    <source>
        <dbReference type="EMBL" id="PKD43823.1"/>
    </source>
</evidence>
<dbReference type="InterPro" id="IPR011635">
    <property type="entry name" value="CARDB"/>
</dbReference>
<dbReference type="SUPFAM" id="SSF53300">
    <property type="entry name" value="vWA-like"/>
    <property type="match status" value="1"/>
</dbReference>
<evidence type="ECO:0000256" key="1">
    <source>
        <dbReference type="SAM" id="Phobius"/>
    </source>
</evidence>
<keyword evidence="1" id="KW-0472">Membrane</keyword>
<accession>A0A2N0VI02</accession>
<dbReference type="AlphaFoldDB" id="A0A2N0VI02"/>
<dbReference type="Gene3D" id="3.40.50.880">
    <property type="match status" value="1"/>
</dbReference>
<dbReference type="InterPro" id="IPR002035">
    <property type="entry name" value="VWF_A"/>
</dbReference>
<dbReference type="Gene3D" id="3.40.50.410">
    <property type="entry name" value="von Willebrand factor, type A domain"/>
    <property type="match status" value="1"/>
</dbReference>
<dbReference type="RefSeq" id="WP_101073362.1">
    <property type="nucleotide sequence ID" value="NZ_PISP01000002.1"/>
</dbReference>
<dbReference type="InterPro" id="IPR036465">
    <property type="entry name" value="vWFA_dom_sf"/>
</dbReference>
<dbReference type="InterPro" id="IPR029062">
    <property type="entry name" value="Class_I_gatase-like"/>
</dbReference>
<dbReference type="Gene3D" id="2.60.40.10">
    <property type="entry name" value="Immunoglobulins"/>
    <property type="match status" value="1"/>
</dbReference>
<feature type="transmembrane region" description="Helical" evidence="1">
    <location>
        <begin position="6"/>
        <end position="24"/>
    </location>
</feature>
<dbReference type="CDD" id="cd00198">
    <property type="entry name" value="vWFA"/>
    <property type="match status" value="1"/>
</dbReference>
<dbReference type="InterPro" id="IPR011933">
    <property type="entry name" value="Double_TM_dom"/>
</dbReference>
<feature type="transmembrane region" description="Helical" evidence="1">
    <location>
        <begin position="671"/>
        <end position="693"/>
    </location>
</feature>
<dbReference type="OrthoDB" id="9810200at2"/>
<dbReference type="PANTHER" id="PTHR37464:SF1">
    <property type="entry name" value="BLL2463 PROTEIN"/>
    <property type="match status" value="1"/>
</dbReference>
<feature type="domain" description="VWFA" evidence="2">
    <location>
        <begin position="90"/>
        <end position="258"/>
    </location>
</feature>
<organism evidence="3 4">
    <name type="scientific">Rhodohalobacter barkolensis</name>
    <dbReference type="NCBI Taxonomy" id="2053187"/>
    <lineage>
        <taxon>Bacteria</taxon>
        <taxon>Pseudomonadati</taxon>
        <taxon>Balneolota</taxon>
        <taxon>Balneolia</taxon>
        <taxon>Balneolales</taxon>
        <taxon>Balneolaceae</taxon>
        <taxon>Rhodohalobacter</taxon>
    </lineage>
</organism>
<keyword evidence="1" id="KW-0812">Transmembrane</keyword>
<dbReference type="InterPro" id="IPR013783">
    <property type="entry name" value="Ig-like_fold"/>
</dbReference>
<gene>
    <name evidence="3" type="ORF">CWD77_09715</name>
</gene>
<evidence type="ECO:0000259" key="2">
    <source>
        <dbReference type="SMART" id="SM00327"/>
    </source>
</evidence>
<dbReference type="Pfam" id="PF07584">
    <property type="entry name" value="BatA"/>
    <property type="match status" value="1"/>
</dbReference>
<reference evidence="3 4" key="1">
    <citation type="submission" date="2017-11" db="EMBL/GenBank/DDBJ databases">
        <title>Rhodohalobacter 15182 sp. nov., isolated from a salt lake.</title>
        <authorList>
            <person name="Han S."/>
        </authorList>
    </citation>
    <scope>NUCLEOTIDE SEQUENCE [LARGE SCALE GENOMIC DNA]</scope>
    <source>
        <strain evidence="3 4">15182</strain>
    </source>
</reference>
<protein>
    <recommendedName>
        <fullName evidence="2">VWFA domain-containing protein</fullName>
    </recommendedName>
</protein>